<dbReference type="Gene3D" id="3.40.30.10">
    <property type="entry name" value="Glutaredoxin"/>
    <property type="match status" value="1"/>
</dbReference>
<dbReference type="Proteomes" id="UP000054820">
    <property type="component" value="Unassembled WGS sequence"/>
</dbReference>
<dbReference type="PANTHER" id="PTHR42852">
    <property type="entry name" value="THIOL:DISULFIDE INTERCHANGE PROTEIN DSBE"/>
    <property type="match status" value="1"/>
</dbReference>
<evidence type="ECO:0000313" key="3">
    <source>
        <dbReference type="EMBL" id="KTD79454.1"/>
    </source>
</evidence>
<dbReference type="OrthoDB" id="9796554at2"/>
<dbReference type="AlphaFoldDB" id="A0A378L3S7"/>
<evidence type="ECO:0000313" key="5">
    <source>
        <dbReference type="Proteomes" id="UP000054820"/>
    </source>
</evidence>
<organism evidence="4 6">
    <name type="scientific">Legionella steigerwaltii</name>
    <dbReference type="NCBI Taxonomy" id="460"/>
    <lineage>
        <taxon>Bacteria</taxon>
        <taxon>Pseudomonadati</taxon>
        <taxon>Pseudomonadota</taxon>
        <taxon>Gammaproteobacteria</taxon>
        <taxon>Legionellales</taxon>
        <taxon>Legionellaceae</taxon>
        <taxon>Legionella</taxon>
    </lineage>
</organism>
<dbReference type="InterPro" id="IPR050553">
    <property type="entry name" value="Thioredoxin_ResA/DsbE_sf"/>
</dbReference>
<feature type="signal peptide" evidence="1">
    <location>
        <begin position="1"/>
        <end position="23"/>
    </location>
</feature>
<dbReference type="Proteomes" id="UP000255110">
    <property type="component" value="Unassembled WGS sequence"/>
</dbReference>
<proteinExistence type="predicted"/>
<accession>A0A378L3S7</accession>
<name>A0A378L3S7_9GAMM</name>
<dbReference type="STRING" id="460.Lstg_0670"/>
<dbReference type="GO" id="GO:0016491">
    <property type="term" value="F:oxidoreductase activity"/>
    <property type="evidence" value="ECO:0007669"/>
    <property type="project" value="InterPro"/>
</dbReference>
<dbReference type="EMBL" id="LNYZ01000005">
    <property type="protein sequence ID" value="KTD79454.1"/>
    <property type="molecule type" value="Genomic_DNA"/>
</dbReference>
<keyword evidence="1" id="KW-0732">Signal</keyword>
<feature type="domain" description="Thioredoxin" evidence="2">
    <location>
        <begin position="16"/>
        <end position="153"/>
    </location>
</feature>
<sequence length="153" mass="17051">MNAKIKNLFVAFILMSITSISQADVLLKDTLGNTIPFSSLKGKWVLINYWAGWCKTCIDEIPELNRFYRKHENDPVVLFAVNYDGLPIHKQKKLIQKFNILYPSLASDPALALGLGDIIGVPVTFIINPQGELVDTLYGGQDIKTLDTAIEKA</sequence>
<evidence type="ECO:0000313" key="4">
    <source>
        <dbReference type="EMBL" id="STY21446.1"/>
    </source>
</evidence>
<dbReference type="PROSITE" id="PS51352">
    <property type="entry name" value="THIOREDOXIN_2"/>
    <property type="match status" value="1"/>
</dbReference>
<dbReference type="SUPFAM" id="SSF52833">
    <property type="entry name" value="Thioredoxin-like"/>
    <property type="match status" value="1"/>
</dbReference>
<dbReference type="InterPro" id="IPR000866">
    <property type="entry name" value="AhpC/TSA"/>
</dbReference>
<protein>
    <submittedName>
        <fullName evidence="4">Thiol-disulfide oxidoreductase</fullName>
    </submittedName>
</protein>
<dbReference type="InterPro" id="IPR036249">
    <property type="entry name" value="Thioredoxin-like_sf"/>
</dbReference>
<dbReference type="RefSeq" id="WP_058476261.1">
    <property type="nucleotide sequence ID" value="NZ_CAAAIO010000004.1"/>
</dbReference>
<dbReference type="EMBL" id="UGOY01000001">
    <property type="protein sequence ID" value="STY21446.1"/>
    <property type="molecule type" value="Genomic_DNA"/>
</dbReference>
<dbReference type="InterPro" id="IPR013766">
    <property type="entry name" value="Thioredoxin_domain"/>
</dbReference>
<dbReference type="GO" id="GO:0016209">
    <property type="term" value="F:antioxidant activity"/>
    <property type="evidence" value="ECO:0007669"/>
    <property type="project" value="InterPro"/>
</dbReference>
<reference evidence="3 5" key="1">
    <citation type="submission" date="2015-11" db="EMBL/GenBank/DDBJ databases">
        <title>Genomic analysis of 38 Legionella species identifies large and diverse effector repertoires.</title>
        <authorList>
            <person name="Burstein D."/>
            <person name="Amaro F."/>
            <person name="Zusman T."/>
            <person name="Lifshitz Z."/>
            <person name="Cohen O."/>
            <person name="Gilbert J.A."/>
            <person name="Pupko T."/>
            <person name="Shuman H.A."/>
            <person name="Segal G."/>
        </authorList>
    </citation>
    <scope>NUCLEOTIDE SEQUENCE [LARGE SCALE GENOMIC DNA]</scope>
    <source>
        <strain evidence="3 5">SC-18-C9</strain>
    </source>
</reference>
<keyword evidence="5" id="KW-1185">Reference proteome</keyword>
<dbReference type="PANTHER" id="PTHR42852:SF18">
    <property type="entry name" value="CHROMOSOME UNDETERMINED SCAFFOLD_47, WHOLE GENOME SHOTGUN SEQUENCE"/>
    <property type="match status" value="1"/>
</dbReference>
<reference evidence="4 6" key="2">
    <citation type="submission" date="2018-06" db="EMBL/GenBank/DDBJ databases">
        <authorList>
            <consortium name="Pathogen Informatics"/>
            <person name="Doyle S."/>
        </authorList>
    </citation>
    <scope>NUCLEOTIDE SEQUENCE [LARGE SCALE GENOMIC DNA]</scope>
    <source>
        <strain evidence="4 6">NCTC11991</strain>
    </source>
</reference>
<dbReference type="CDD" id="cd02966">
    <property type="entry name" value="TlpA_like_family"/>
    <property type="match status" value="1"/>
</dbReference>
<evidence type="ECO:0000259" key="2">
    <source>
        <dbReference type="PROSITE" id="PS51352"/>
    </source>
</evidence>
<dbReference type="Pfam" id="PF00578">
    <property type="entry name" value="AhpC-TSA"/>
    <property type="match status" value="1"/>
</dbReference>
<feature type="chain" id="PRO_5016886647" evidence="1">
    <location>
        <begin position="24"/>
        <end position="153"/>
    </location>
</feature>
<gene>
    <name evidence="4" type="primary">resA</name>
    <name evidence="3" type="ORF">Lstg_0670</name>
    <name evidence="4" type="ORF">NCTC11991_00014</name>
</gene>
<evidence type="ECO:0000313" key="6">
    <source>
        <dbReference type="Proteomes" id="UP000255110"/>
    </source>
</evidence>
<evidence type="ECO:0000256" key="1">
    <source>
        <dbReference type="SAM" id="SignalP"/>
    </source>
</evidence>